<proteinExistence type="predicted"/>
<protein>
    <submittedName>
        <fullName evidence="2">Pilus assembly protein CpaB</fullName>
    </submittedName>
</protein>
<accession>A0ABU0JDQ8</accession>
<dbReference type="InterPro" id="IPR013974">
    <property type="entry name" value="SAF"/>
</dbReference>
<dbReference type="InterPro" id="IPR017592">
    <property type="entry name" value="Pilus_assmbl_Flp-typ_CpaB"/>
</dbReference>
<dbReference type="Pfam" id="PF08666">
    <property type="entry name" value="SAF"/>
    <property type="match status" value="1"/>
</dbReference>
<feature type="domain" description="SAF" evidence="1">
    <location>
        <begin position="44"/>
        <end position="112"/>
    </location>
</feature>
<dbReference type="InterPro" id="IPR031571">
    <property type="entry name" value="RcpC_dom"/>
</dbReference>
<dbReference type="CDD" id="cd11614">
    <property type="entry name" value="SAF_CpaB_FlgA_like"/>
    <property type="match status" value="1"/>
</dbReference>
<name>A0ABU0JDQ8_9HYPH</name>
<comment type="caution">
    <text evidence="2">The sequence shown here is derived from an EMBL/GenBank/DDBJ whole genome shotgun (WGS) entry which is preliminary data.</text>
</comment>
<evidence type="ECO:0000313" key="3">
    <source>
        <dbReference type="Proteomes" id="UP001242480"/>
    </source>
</evidence>
<evidence type="ECO:0000259" key="1">
    <source>
        <dbReference type="SMART" id="SM00858"/>
    </source>
</evidence>
<keyword evidence="3" id="KW-1185">Reference proteome</keyword>
<dbReference type="NCBIfam" id="TIGR03177">
    <property type="entry name" value="pilus_cpaB"/>
    <property type="match status" value="1"/>
</dbReference>
<sequence>MKTAQVAVLLIALAAAGGAGYVYLASNPAPVPLAVAPPAPVAATKVLVAASDINVGTALGPRDMRWQDWPEASIGPTYITDKNDPAAMETWKGAIVRTPFVAGEPLRAQKLVKANSAGFLSAILPAGMRAVATKIAVDTAVGGFILPNDRVDVILTRRDPETTKQTGVDAWTSEIILRNVRVLAIDQNFEEQDGQKVIAGSTATLELTPPQTEVLALGKEMGSISLSLRPLADANPTGLEGAATPETGQGVMGAGTVVRYGITNAAPR</sequence>
<dbReference type="SMART" id="SM00858">
    <property type="entry name" value="SAF"/>
    <property type="match status" value="1"/>
</dbReference>
<dbReference type="Pfam" id="PF16976">
    <property type="entry name" value="RcpC"/>
    <property type="match status" value="1"/>
</dbReference>
<evidence type="ECO:0000313" key="2">
    <source>
        <dbReference type="EMBL" id="MDQ0472414.1"/>
    </source>
</evidence>
<reference evidence="2 3" key="1">
    <citation type="submission" date="2023-07" db="EMBL/GenBank/DDBJ databases">
        <title>Genomic Encyclopedia of Type Strains, Phase IV (KMG-IV): sequencing the most valuable type-strain genomes for metagenomic binning, comparative biology and taxonomic classification.</title>
        <authorList>
            <person name="Goeker M."/>
        </authorList>
    </citation>
    <scope>NUCLEOTIDE SEQUENCE [LARGE SCALE GENOMIC DNA]</scope>
    <source>
        <strain evidence="2 3">DSM 19619</strain>
    </source>
</reference>
<dbReference type="EMBL" id="JAUSVX010000012">
    <property type="protein sequence ID" value="MDQ0472414.1"/>
    <property type="molecule type" value="Genomic_DNA"/>
</dbReference>
<dbReference type="RefSeq" id="WP_307279217.1">
    <property type="nucleotide sequence ID" value="NZ_JAUSVX010000012.1"/>
</dbReference>
<dbReference type="Proteomes" id="UP001242480">
    <property type="component" value="Unassembled WGS sequence"/>
</dbReference>
<gene>
    <name evidence="2" type="ORF">QO011_005443</name>
</gene>
<organism evidence="2 3">
    <name type="scientific">Labrys wisconsinensis</name>
    <dbReference type="NCBI Taxonomy" id="425677"/>
    <lineage>
        <taxon>Bacteria</taxon>
        <taxon>Pseudomonadati</taxon>
        <taxon>Pseudomonadota</taxon>
        <taxon>Alphaproteobacteria</taxon>
        <taxon>Hyphomicrobiales</taxon>
        <taxon>Xanthobacteraceae</taxon>
        <taxon>Labrys</taxon>
    </lineage>
</organism>